<dbReference type="Proteomes" id="UP001597511">
    <property type="component" value="Unassembled WGS sequence"/>
</dbReference>
<dbReference type="PANTHER" id="PTHR34138:SF1">
    <property type="entry name" value="CELL SHAPE-DETERMINING PROTEIN MREC"/>
    <property type="match status" value="1"/>
</dbReference>
<dbReference type="InterPro" id="IPR007221">
    <property type="entry name" value="MreC"/>
</dbReference>
<dbReference type="Gene3D" id="2.40.10.340">
    <property type="entry name" value="Rod shape-determining protein MreC, domain 1"/>
    <property type="match status" value="1"/>
</dbReference>
<dbReference type="EMBL" id="JBHUOZ010000002">
    <property type="protein sequence ID" value="MFD2919871.1"/>
    <property type="molecule type" value="Genomic_DNA"/>
</dbReference>
<keyword evidence="3 5" id="KW-0133">Cell shape</keyword>
<dbReference type="Pfam" id="PF04085">
    <property type="entry name" value="MreC"/>
    <property type="match status" value="1"/>
</dbReference>
<evidence type="ECO:0000313" key="8">
    <source>
        <dbReference type="EMBL" id="MFD2919871.1"/>
    </source>
</evidence>
<evidence type="ECO:0000256" key="2">
    <source>
        <dbReference type="ARBA" id="ARBA00013855"/>
    </source>
</evidence>
<evidence type="ECO:0000313" key="9">
    <source>
        <dbReference type="Proteomes" id="UP001597511"/>
    </source>
</evidence>
<dbReference type="InterPro" id="IPR042177">
    <property type="entry name" value="Cell/Rod_1"/>
</dbReference>
<feature type="transmembrane region" description="Helical" evidence="6">
    <location>
        <begin position="12"/>
        <end position="29"/>
    </location>
</feature>
<keyword evidence="6" id="KW-0472">Membrane</keyword>
<gene>
    <name evidence="8" type="primary">mreC</name>
    <name evidence="8" type="ORF">ACFS6H_09150</name>
</gene>
<dbReference type="InterPro" id="IPR055342">
    <property type="entry name" value="MreC_beta-barrel_core"/>
</dbReference>
<keyword evidence="6" id="KW-0812">Transmembrane</keyword>
<sequence length="293" mass="33315">MRNIFVFIRRYIVFLLFIALQGISLWFLFTYNRTHRAKGLGVANQLTGWFNTRYNTVEDFFRMKEENKRLHYLNDSLRNLQAYNFTQQDTTKGYFRDSIPFDSTGSKRLFTWTPAQVVYNTVNSEKNYLQINKGSAQGIKDDMGVFSSNGGLVGKVVNVGTNFSQVMTLLHVQNNVNVLLKKTGNAGRLSWDAQQPGILTLNSIPKSDSVLVGDTIVTGKFSNSYPAGMMVGRVIDIVKDKTTNFYVLKIKATANFATLQQVSVVENLHYDEMQKLNQETQKKVNDIKTATNR</sequence>
<dbReference type="RefSeq" id="WP_386097529.1">
    <property type="nucleotide sequence ID" value="NZ_JBHUOZ010000002.1"/>
</dbReference>
<evidence type="ECO:0000256" key="3">
    <source>
        <dbReference type="ARBA" id="ARBA00022960"/>
    </source>
</evidence>
<evidence type="ECO:0000256" key="6">
    <source>
        <dbReference type="SAM" id="Phobius"/>
    </source>
</evidence>
<dbReference type="InterPro" id="IPR042175">
    <property type="entry name" value="Cell/Rod_MreC_2"/>
</dbReference>
<proteinExistence type="inferred from homology"/>
<keyword evidence="9" id="KW-1185">Reference proteome</keyword>
<evidence type="ECO:0000259" key="7">
    <source>
        <dbReference type="Pfam" id="PF04085"/>
    </source>
</evidence>
<evidence type="ECO:0000256" key="5">
    <source>
        <dbReference type="PIRNR" id="PIRNR038471"/>
    </source>
</evidence>
<dbReference type="Gene3D" id="2.40.10.350">
    <property type="entry name" value="Rod shape-determining protein MreC, domain 2"/>
    <property type="match status" value="1"/>
</dbReference>
<comment type="similarity">
    <text evidence="1 5">Belongs to the MreC family.</text>
</comment>
<protein>
    <recommendedName>
        <fullName evidence="2 5">Cell shape-determining protein MreC</fullName>
    </recommendedName>
    <alternativeName>
        <fullName evidence="4 5">Cell shape protein MreC</fullName>
    </alternativeName>
</protein>
<evidence type="ECO:0000256" key="1">
    <source>
        <dbReference type="ARBA" id="ARBA00009369"/>
    </source>
</evidence>
<comment type="function">
    <text evidence="5">Involved in formation and maintenance of cell shape.</text>
</comment>
<dbReference type="PIRSF" id="PIRSF038471">
    <property type="entry name" value="MreC"/>
    <property type="match status" value="1"/>
</dbReference>
<accession>A0ABW6A4R1</accession>
<organism evidence="8 9">
    <name type="scientific">Terrimonas rubra</name>
    <dbReference type="NCBI Taxonomy" id="1035890"/>
    <lineage>
        <taxon>Bacteria</taxon>
        <taxon>Pseudomonadati</taxon>
        <taxon>Bacteroidota</taxon>
        <taxon>Chitinophagia</taxon>
        <taxon>Chitinophagales</taxon>
        <taxon>Chitinophagaceae</taxon>
        <taxon>Terrimonas</taxon>
    </lineage>
</organism>
<feature type="domain" description="Rod shape-determining protein MreC beta-barrel core" evidence="7">
    <location>
        <begin position="117"/>
        <end position="266"/>
    </location>
</feature>
<comment type="caution">
    <text evidence="8">The sequence shown here is derived from an EMBL/GenBank/DDBJ whole genome shotgun (WGS) entry which is preliminary data.</text>
</comment>
<keyword evidence="6" id="KW-1133">Transmembrane helix</keyword>
<reference evidence="9" key="1">
    <citation type="journal article" date="2019" name="Int. J. Syst. Evol. Microbiol.">
        <title>The Global Catalogue of Microorganisms (GCM) 10K type strain sequencing project: providing services to taxonomists for standard genome sequencing and annotation.</title>
        <authorList>
            <consortium name="The Broad Institute Genomics Platform"/>
            <consortium name="The Broad Institute Genome Sequencing Center for Infectious Disease"/>
            <person name="Wu L."/>
            <person name="Ma J."/>
        </authorList>
    </citation>
    <scope>NUCLEOTIDE SEQUENCE [LARGE SCALE GENOMIC DNA]</scope>
    <source>
        <strain evidence="9">KCTC 23299</strain>
    </source>
</reference>
<dbReference type="PANTHER" id="PTHR34138">
    <property type="entry name" value="CELL SHAPE-DETERMINING PROTEIN MREC"/>
    <property type="match status" value="1"/>
</dbReference>
<evidence type="ECO:0000256" key="4">
    <source>
        <dbReference type="ARBA" id="ARBA00032089"/>
    </source>
</evidence>
<name>A0ABW6A4R1_9BACT</name>